<dbReference type="FunFam" id="1.10.20.10:FF:000011">
    <property type="entry name" value="Transcription initiation factor TFIID subunit 12"/>
    <property type="match status" value="1"/>
</dbReference>
<dbReference type="InterPro" id="IPR037794">
    <property type="entry name" value="TAF12"/>
</dbReference>
<gene>
    <name evidence="10" type="primary">TAF12</name>
    <name evidence="10" type="ORF">IWW39_002809</name>
</gene>
<dbReference type="AlphaFoldDB" id="A0A9W8GKI9"/>
<evidence type="ECO:0000259" key="9">
    <source>
        <dbReference type="Pfam" id="PF03847"/>
    </source>
</evidence>
<evidence type="ECO:0000256" key="4">
    <source>
        <dbReference type="ARBA" id="ARBA00023163"/>
    </source>
</evidence>
<evidence type="ECO:0000256" key="7">
    <source>
        <dbReference type="ARBA" id="ARBA00093657"/>
    </source>
</evidence>
<dbReference type="GO" id="GO:0005669">
    <property type="term" value="C:transcription factor TFIID complex"/>
    <property type="evidence" value="ECO:0007669"/>
    <property type="project" value="InterPro"/>
</dbReference>
<feature type="domain" description="Transcription initiation factor TFIID subunit 12" evidence="9">
    <location>
        <begin position="304"/>
        <end position="371"/>
    </location>
</feature>
<feature type="compositionally biased region" description="Low complexity" evidence="8">
    <location>
        <begin position="228"/>
        <end position="242"/>
    </location>
</feature>
<comment type="similarity">
    <text evidence="2">Belongs to the TAF12 family.</text>
</comment>
<name>A0A9W8GKI9_9FUNG</name>
<organism evidence="10 11">
    <name type="scientific">Coemansia spiralis</name>
    <dbReference type="NCBI Taxonomy" id="417178"/>
    <lineage>
        <taxon>Eukaryota</taxon>
        <taxon>Fungi</taxon>
        <taxon>Fungi incertae sedis</taxon>
        <taxon>Zoopagomycota</taxon>
        <taxon>Kickxellomycotina</taxon>
        <taxon>Kickxellomycetes</taxon>
        <taxon>Kickxellales</taxon>
        <taxon>Kickxellaceae</taxon>
        <taxon>Coemansia</taxon>
    </lineage>
</organism>
<evidence type="ECO:0000256" key="5">
    <source>
        <dbReference type="ARBA" id="ARBA00023242"/>
    </source>
</evidence>
<proteinExistence type="inferred from homology"/>
<dbReference type="PANTHER" id="PTHR12264:SF21">
    <property type="entry name" value="TRANSCRIPTION INITIATION FACTOR TFIID SUBUNIT 12"/>
    <property type="match status" value="1"/>
</dbReference>
<accession>A0A9W8GKI9</accession>
<feature type="compositionally biased region" description="Low complexity" evidence="8">
    <location>
        <begin position="41"/>
        <end position="55"/>
    </location>
</feature>
<dbReference type="EMBL" id="JANBTX010000067">
    <property type="protein sequence ID" value="KAJ2687627.1"/>
    <property type="molecule type" value="Genomic_DNA"/>
</dbReference>
<dbReference type="InterPro" id="IPR009072">
    <property type="entry name" value="Histone-fold"/>
</dbReference>
<feature type="region of interest" description="Disordered" evidence="8">
    <location>
        <begin position="1"/>
        <end position="64"/>
    </location>
</feature>
<evidence type="ECO:0000256" key="2">
    <source>
        <dbReference type="ARBA" id="ARBA00007530"/>
    </source>
</evidence>
<dbReference type="GO" id="GO:0051123">
    <property type="term" value="P:RNA polymerase II preinitiation complex assembly"/>
    <property type="evidence" value="ECO:0007669"/>
    <property type="project" value="TreeGrafter"/>
</dbReference>
<sequence length="410" mass="44027">MVSNSGNNTPPGLVLPPMSSADDNSATGGDKSKGKAREPPLSAASSTGTSSGLSKAKGKDAPMTRDNTIVLSPAMVQQMHTIIGNHPTLKRDADNNLPFTNHMLDLIPVPAEFSTPHIENTSQATKYINAECSKIRSHLTVVQQIKDSVVDADARGRLNREVDAMESHIRLVQEFMRLSFHSALSGNPATAVSSFGPKEPAAATAAASSAAAALPYRKPPTLGDVNRSSPMVSPGVVSGGSPLTPNMAGVRPRPPPPPSGHATPQTNPLHTHVALSSALSHVAMQSTRQNGPVDLDLGSSRILSKRKIQELVSEIDPTERLEPEVEDILCDIADEFIESVTTFACKLAKHRKSDMLEAKDLQLHLERNWNIRIPGFASEEIRSVRKATVPQTHQEKLSAIANNKNMRKFD</sequence>
<dbReference type="SUPFAM" id="SSF47113">
    <property type="entry name" value="Histone-fold"/>
    <property type="match status" value="1"/>
</dbReference>
<evidence type="ECO:0000256" key="6">
    <source>
        <dbReference type="ARBA" id="ARBA00075089"/>
    </source>
</evidence>
<evidence type="ECO:0000313" key="10">
    <source>
        <dbReference type="EMBL" id="KAJ2687627.1"/>
    </source>
</evidence>
<keyword evidence="4" id="KW-0804">Transcription</keyword>
<dbReference type="InterPro" id="IPR003228">
    <property type="entry name" value="TFIID_TAF12_dom"/>
</dbReference>
<comment type="caution">
    <text evidence="10">The sequence shown here is derived from an EMBL/GenBank/DDBJ whole genome shotgun (WGS) entry which is preliminary data.</text>
</comment>
<feature type="compositionally biased region" description="Polar residues" evidence="8">
    <location>
        <begin position="1"/>
        <end position="10"/>
    </location>
</feature>
<dbReference type="Gene3D" id="1.10.20.10">
    <property type="entry name" value="Histone, subunit A"/>
    <property type="match status" value="1"/>
</dbReference>
<evidence type="ECO:0000256" key="3">
    <source>
        <dbReference type="ARBA" id="ARBA00023015"/>
    </source>
</evidence>
<evidence type="ECO:0000256" key="8">
    <source>
        <dbReference type="SAM" id="MobiDB-lite"/>
    </source>
</evidence>
<dbReference type="GO" id="GO:0046982">
    <property type="term" value="F:protein heterodimerization activity"/>
    <property type="evidence" value="ECO:0007669"/>
    <property type="project" value="InterPro"/>
</dbReference>
<dbReference type="GO" id="GO:0000124">
    <property type="term" value="C:SAGA complex"/>
    <property type="evidence" value="ECO:0007669"/>
    <property type="project" value="InterPro"/>
</dbReference>
<keyword evidence="3" id="KW-0805">Transcription regulation</keyword>
<dbReference type="GO" id="GO:0003677">
    <property type="term" value="F:DNA binding"/>
    <property type="evidence" value="ECO:0007669"/>
    <property type="project" value="TreeGrafter"/>
</dbReference>
<comment type="subcellular location">
    <subcellularLocation>
        <location evidence="1">Nucleus</location>
    </subcellularLocation>
</comment>
<reference evidence="10" key="1">
    <citation type="submission" date="2022-07" db="EMBL/GenBank/DDBJ databases">
        <title>Phylogenomic reconstructions and comparative analyses of Kickxellomycotina fungi.</title>
        <authorList>
            <person name="Reynolds N.K."/>
            <person name="Stajich J.E."/>
            <person name="Barry K."/>
            <person name="Grigoriev I.V."/>
            <person name="Crous P."/>
            <person name="Smith M.E."/>
        </authorList>
    </citation>
    <scope>NUCLEOTIDE SEQUENCE</scope>
    <source>
        <strain evidence="10">CBS 109367</strain>
    </source>
</reference>
<dbReference type="GO" id="GO:0017025">
    <property type="term" value="F:TBP-class protein binding"/>
    <property type="evidence" value="ECO:0007669"/>
    <property type="project" value="TreeGrafter"/>
</dbReference>
<feature type="region of interest" description="Disordered" evidence="8">
    <location>
        <begin position="221"/>
        <end position="268"/>
    </location>
</feature>
<dbReference type="PANTHER" id="PTHR12264">
    <property type="entry name" value="TRANSCRIPTION INITIATION FACTOR TFIID SUBUNIT 12"/>
    <property type="match status" value="1"/>
</dbReference>
<dbReference type="Proteomes" id="UP001151516">
    <property type="component" value="Unassembled WGS sequence"/>
</dbReference>
<keyword evidence="11" id="KW-1185">Reference proteome</keyword>
<evidence type="ECO:0000256" key="1">
    <source>
        <dbReference type="ARBA" id="ARBA00004123"/>
    </source>
</evidence>
<keyword evidence="5" id="KW-0539">Nucleus</keyword>
<dbReference type="CDD" id="cd07981">
    <property type="entry name" value="HFD_TAF12"/>
    <property type="match status" value="1"/>
</dbReference>
<evidence type="ECO:0000313" key="11">
    <source>
        <dbReference type="Proteomes" id="UP001151516"/>
    </source>
</evidence>
<dbReference type="OrthoDB" id="2193432at2759"/>
<dbReference type="Pfam" id="PF03847">
    <property type="entry name" value="TFIID_20kDa"/>
    <property type="match status" value="1"/>
</dbReference>
<protein>
    <recommendedName>
        <fullName evidence="6">TBP-associated factor 12</fullName>
    </recommendedName>
    <alternativeName>
        <fullName evidence="7">Transcription initiation factor TFIID subunit 12</fullName>
    </alternativeName>
</protein>